<dbReference type="EMBL" id="JAQPOK010000113">
    <property type="protein sequence ID" value="MDJ1180253.1"/>
    <property type="molecule type" value="Genomic_DNA"/>
</dbReference>
<dbReference type="Pfam" id="PF25583">
    <property type="entry name" value="WCX"/>
    <property type="match status" value="1"/>
</dbReference>
<evidence type="ECO:0000313" key="2">
    <source>
        <dbReference type="EMBL" id="MDJ1180253.1"/>
    </source>
</evidence>
<accession>A0ABT7BM43</accession>
<dbReference type="InterPro" id="IPR057727">
    <property type="entry name" value="WCX_dom"/>
</dbReference>
<gene>
    <name evidence="2" type="ORF">PJF56_15420</name>
</gene>
<protein>
    <submittedName>
        <fullName evidence="2">WYL domain-containing protein</fullName>
    </submittedName>
</protein>
<organism evidence="2 3">
    <name type="scientific">Roseofilum halophilum BLCC-M91</name>
    <dbReference type="NCBI Taxonomy" id="3022259"/>
    <lineage>
        <taxon>Bacteria</taxon>
        <taxon>Bacillati</taxon>
        <taxon>Cyanobacteriota</taxon>
        <taxon>Cyanophyceae</taxon>
        <taxon>Desertifilales</taxon>
        <taxon>Desertifilaceae</taxon>
        <taxon>Roseofilum</taxon>
        <taxon>Roseofilum halophilum</taxon>
    </lineage>
</organism>
<proteinExistence type="predicted"/>
<reference evidence="2 3" key="1">
    <citation type="submission" date="2023-01" db="EMBL/GenBank/DDBJ databases">
        <title>Novel diversity within Roseofilum (Cyanobacteria; Desertifilaceae) from marine benthic mats with descriptions of four novel species.</title>
        <authorList>
            <person name="Wang Y."/>
            <person name="Berthold D.E."/>
            <person name="Hu J."/>
            <person name="Lefler F.W."/>
            <person name="Laughinghouse H.D. IV."/>
        </authorList>
    </citation>
    <scope>NUCLEOTIDE SEQUENCE [LARGE SCALE GENOMIC DNA]</scope>
    <source>
        <strain evidence="2 3">BLCC-M91</strain>
    </source>
</reference>
<comment type="caution">
    <text evidence="2">The sequence shown here is derived from an EMBL/GenBank/DDBJ whole genome shotgun (WGS) entry which is preliminary data.</text>
</comment>
<feature type="domain" description="WCX" evidence="1">
    <location>
        <begin position="205"/>
        <end position="275"/>
    </location>
</feature>
<evidence type="ECO:0000259" key="1">
    <source>
        <dbReference type="Pfam" id="PF25583"/>
    </source>
</evidence>
<dbReference type="RefSeq" id="WP_283763554.1">
    <property type="nucleotide sequence ID" value="NZ_JAQPOK010000113.1"/>
</dbReference>
<name>A0ABT7BM43_9CYAN</name>
<dbReference type="Proteomes" id="UP001231370">
    <property type="component" value="Unassembled WGS sequence"/>
</dbReference>
<keyword evidence="3" id="KW-1185">Reference proteome</keyword>
<evidence type="ECO:0000313" key="3">
    <source>
        <dbReference type="Proteomes" id="UP001231370"/>
    </source>
</evidence>
<sequence length="294" mass="34375">MVRKKETITLSIPPGTKEKLEAIAARLEILWGSKPSISGLLVAIAEQAPETQKLFTLNSSQVQALRQALNLLDDEGYIGEARTILDLLLKHGNLTPPLRQSFEQLDKQLSQAWRIQVDRYIDRQQPFRLWYENAQNSRLIFTVRYAQVSFHEKRSYLEIWCNETEDLINTEFPELIHNRCLRFNRIQSIDDTPGDWRPEGLQTLEVYLHFYGGMVRAYQPKGDEIQDLTIGEVRQVVRQISNPFWLLREVRRYGEDCEIIAPQNLRDRYIQELQAQCQQYGISITDKEALDNIR</sequence>